<evidence type="ECO:0000313" key="2">
    <source>
        <dbReference type="EMBL" id="NWC15781.1"/>
    </source>
</evidence>
<gene>
    <name evidence="2" type="ORF">HX845_19115</name>
</gene>
<protein>
    <submittedName>
        <fullName evidence="2">Uncharacterized protein</fullName>
    </submittedName>
</protein>
<comment type="caution">
    <text evidence="2">The sequence shown here is derived from an EMBL/GenBank/DDBJ whole genome shotgun (WGS) entry which is preliminary data.</text>
</comment>
<name>A0A7Y7Y149_9PSED</name>
<proteinExistence type="predicted"/>
<feature type="region of interest" description="Disordered" evidence="1">
    <location>
        <begin position="1"/>
        <end position="57"/>
    </location>
</feature>
<feature type="compositionally biased region" description="Acidic residues" evidence="1">
    <location>
        <begin position="40"/>
        <end position="50"/>
    </location>
</feature>
<dbReference type="Proteomes" id="UP000517547">
    <property type="component" value="Unassembled WGS sequence"/>
</dbReference>
<reference evidence="2 3" key="1">
    <citation type="submission" date="2020-04" db="EMBL/GenBank/DDBJ databases">
        <title>Molecular characterization of pseudomonads from Agaricus bisporus reveal novel blotch 2 pathogens in Western Europe.</title>
        <authorList>
            <person name="Taparia T."/>
            <person name="Krijger M."/>
            <person name="Haynes E."/>
            <person name="Elpinstone J.G."/>
            <person name="Noble R."/>
            <person name="Van Der Wolf J."/>
        </authorList>
    </citation>
    <scope>NUCLEOTIDE SEQUENCE [LARGE SCALE GENOMIC DNA]</scope>
    <source>
        <strain evidence="2 3">IPO3738</strain>
    </source>
</reference>
<evidence type="ECO:0000256" key="1">
    <source>
        <dbReference type="SAM" id="MobiDB-lite"/>
    </source>
</evidence>
<accession>A0A7Y7Y149</accession>
<evidence type="ECO:0000313" key="3">
    <source>
        <dbReference type="Proteomes" id="UP000517547"/>
    </source>
</evidence>
<sequence>MAKPNYSFAKRQRDLAKEQKKEEKLQRKKAEAEALLTPEADSDTAQDTEEKEQAPDA</sequence>
<dbReference type="EMBL" id="JACAQE010000006">
    <property type="protein sequence ID" value="NWC15781.1"/>
    <property type="molecule type" value="Genomic_DNA"/>
</dbReference>
<dbReference type="AlphaFoldDB" id="A0A7Y7Y149"/>
<dbReference type="GeneID" id="57659391"/>
<organism evidence="2 3">
    <name type="scientific">Pseudomonas gingeri</name>
    <dbReference type="NCBI Taxonomy" id="117681"/>
    <lineage>
        <taxon>Bacteria</taxon>
        <taxon>Pseudomonadati</taxon>
        <taxon>Pseudomonadota</taxon>
        <taxon>Gammaproteobacteria</taxon>
        <taxon>Pseudomonadales</taxon>
        <taxon>Pseudomonadaceae</taxon>
        <taxon>Pseudomonas</taxon>
    </lineage>
</organism>
<dbReference type="RefSeq" id="WP_017125049.1">
    <property type="nucleotide sequence ID" value="NZ_JACAOR010000002.1"/>
</dbReference>
<feature type="compositionally biased region" description="Basic and acidic residues" evidence="1">
    <location>
        <begin position="11"/>
        <end position="32"/>
    </location>
</feature>